<dbReference type="PANTHER" id="PTHR43065:SF48">
    <property type="entry name" value="HISTIDINE KINASE"/>
    <property type="match status" value="1"/>
</dbReference>
<dbReference type="SUPFAM" id="SSF47384">
    <property type="entry name" value="Homodimeric domain of signal transducing histidine kinase"/>
    <property type="match status" value="1"/>
</dbReference>
<keyword evidence="3" id="KW-0597">Phosphoprotein</keyword>
<evidence type="ECO:0000259" key="6">
    <source>
        <dbReference type="PROSITE" id="PS50109"/>
    </source>
</evidence>
<sequence length="569" mass="63372">MSQSIFSQLIAIGQLPDDEIQMRSRKQLLNSLAIMMSVGGLIWGGIAFAFGEYLIGMIPFGYTIMSFFNLLYFHISKNFKGVRFFQILISLLLPFFFQWGLGGFVASGGVMLWALFSLTGSIAFSEIKSSWYWLAAYITLIIFSGLTDSYWAQHGLQHEAWVSTLFFTLNMSIICGMVVSLFLYFVNLRDKANNELKSLTENLEEIVEARTQELTVTNAELNDQKHELQATLNNLQATQSQLVQSEKMASLGQLIAGIAHEINTPLGAISASIQNISDSLQVCGTHFPNLAKKLTEEELHIFFSIVTEVSQRENQHLTSREERQLKRKLRADLEELGIEEESDTLADTLIDSKVYNLDSIKPLLATKSPLEAINSLYHFSTLVNDSNNVSLAVSKASKVVFALKSFAHRDAEGDKHPAEVINNLETVLTLYQNQMKHGVTIQRNFEQVPMISCYVDELNQVWTNLLHNALQAMNYQGDIAIDVKNTSMIGVTGEEVGAVSVAMKDSGTGIPDRIKDRIFDPFFTTKKQGEGTGLGLDIVSKIIKKHHGTIEVDSEVGQGTTFTVTLPLN</sequence>
<gene>
    <name evidence="7" type="ORF">GCM10023331_17160</name>
</gene>
<dbReference type="InterPro" id="IPR005467">
    <property type="entry name" value="His_kinase_dom"/>
</dbReference>
<organism evidence="7 8">
    <name type="scientific">Algivirga pacifica</name>
    <dbReference type="NCBI Taxonomy" id="1162670"/>
    <lineage>
        <taxon>Bacteria</taxon>
        <taxon>Pseudomonadati</taxon>
        <taxon>Bacteroidota</taxon>
        <taxon>Cytophagia</taxon>
        <taxon>Cytophagales</taxon>
        <taxon>Flammeovirgaceae</taxon>
        <taxon>Algivirga</taxon>
    </lineage>
</organism>
<evidence type="ECO:0000256" key="3">
    <source>
        <dbReference type="ARBA" id="ARBA00022553"/>
    </source>
</evidence>
<comment type="caution">
    <text evidence="7">The sequence shown here is derived from an EMBL/GenBank/DDBJ whole genome shotgun (WGS) entry which is preliminary data.</text>
</comment>
<keyword evidence="5" id="KW-0472">Membrane</keyword>
<proteinExistence type="predicted"/>
<keyword evidence="5" id="KW-0812">Transmembrane</keyword>
<dbReference type="Proteomes" id="UP001500298">
    <property type="component" value="Unassembled WGS sequence"/>
</dbReference>
<dbReference type="InterPro" id="IPR004358">
    <property type="entry name" value="Sig_transdc_His_kin-like_C"/>
</dbReference>
<evidence type="ECO:0000313" key="7">
    <source>
        <dbReference type="EMBL" id="GAA4832533.1"/>
    </source>
</evidence>
<keyword evidence="4" id="KW-0175">Coiled coil</keyword>
<feature type="domain" description="Histidine kinase" evidence="6">
    <location>
        <begin position="456"/>
        <end position="569"/>
    </location>
</feature>
<evidence type="ECO:0000256" key="5">
    <source>
        <dbReference type="SAM" id="Phobius"/>
    </source>
</evidence>
<feature type="transmembrane region" description="Helical" evidence="5">
    <location>
        <begin position="56"/>
        <end position="75"/>
    </location>
</feature>
<keyword evidence="8" id="KW-1185">Reference proteome</keyword>
<feature type="transmembrane region" description="Helical" evidence="5">
    <location>
        <begin position="28"/>
        <end position="50"/>
    </location>
</feature>
<name>A0ABP9D972_9BACT</name>
<dbReference type="InterPro" id="IPR036890">
    <property type="entry name" value="HATPase_C_sf"/>
</dbReference>
<dbReference type="InterPro" id="IPR003661">
    <property type="entry name" value="HisK_dim/P_dom"/>
</dbReference>
<dbReference type="PRINTS" id="PR00344">
    <property type="entry name" value="BCTRLSENSOR"/>
</dbReference>
<reference evidence="8" key="1">
    <citation type="journal article" date="2019" name="Int. J. Syst. Evol. Microbiol.">
        <title>The Global Catalogue of Microorganisms (GCM) 10K type strain sequencing project: providing services to taxonomists for standard genome sequencing and annotation.</title>
        <authorList>
            <consortium name="The Broad Institute Genomics Platform"/>
            <consortium name="The Broad Institute Genome Sequencing Center for Infectious Disease"/>
            <person name="Wu L."/>
            <person name="Ma J."/>
        </authorList>
    </citation>
    <scope>NUCLEOTIDE SEQUENCE [LARGE SCALE GENOMIC DNA]</scope>
    <source>
        <strain evidence="8">JCM 18326</strain>
    </source>
</reference>
<feature type="transmembrane region" description="Helical" evidence="5">
    <location>
        <begin position="131"/>
        <end position="152"/>
    </location>
</feature>
<accession>A0ABP9D972</accession>
<feature type="coiled-coil region" evidence="4">
    <location>
        <begin position="189"/>
        <end position="241"/>
    </location>
</feature>
<dbReference type="CDD" id="cd00082">
    <property type="entry name" value="HisKA"/>
    <property type="match status" value="1"/>
</dbReference>
<dbReference type="Gene3D" id="1.10.287.130">
    <property type="match status" value="1"/>
</dbReference>
<dbReference type="Pfam" id="PF02518">
    <property type="entry name" value="HATPase_c"/>
    <property type="match status" value="1"/>
</dbReference>
<dbReference type="SMART" id="SM00387">
    <property type="entry name" value="HATPase_c"/>
    <property type="match status" value="1"/>
</dbReference>
<dbReference type="Gene3D" id="3.30.565.10">
    <property type="entry name" value="Histidine kinase-like ATPase, C-terminal domain"/>
    <property type="match status" value="1"/>
</dbReference>
<comment type="catalytic activity">
    <reaction evidence="1">
        <text>ATP + protein L-histidine = ADP + protein N-phospho-L-histidine.</text>
        <dbReference type="EC" id="2.7.13.3"/>
    </reaction>
</comment>
<dbReference type="PANTHER" id="PTHR43065">
    <property type="entry name" value="SENSOR HISTIDINE KINASE"/>
    <property type="match status" value="1"/>
</dbReference>
<dbReference type="PROSITE" id="PS50109">
    <property type="entry name" value="HIS_KIN"/>
    <property type="match status" value="1"/>
</dbReference>
<feature type="transmembrane region" description="Helical" evidence="5">
    <location>
        <begin position="82"/>
        <end position="99"/>
    </location>
</feature>
<evidence type="ECO:0000256" key="2">
    <source>
        <dbReference type="ARBA" id="ARBA00012438"/>
    </source>
</evidence>
<evidence type="ECO:0000313" key="8">
    <source>
        <dbReference type="Proteomes" id="UP001500298"/>
    </source>
</evidence>
<dbReference type="SUPFAM" id="SSF55874">
    <property type="entry name" value="ATPase domain of HSP90 chaperone/DNA topoisomerase II/histidine kinase"/>
    <property type="match status" value="1"/>
</dbReference>
<dbReference type="EC" id="2.7.13.3" evidence="2"/>
<dbReference type="InterPro" id="IPR003594">
    <property type="entry name" value="HATPase_dom"/>
</dbReference>
<feature type="transmembrane region" description="Helical" evidence="5">
    <location>
        <begin position="164"/>
        <end position="186"/>
    </location>
</feature>
<evidence type="ECO:0000256" key="1">
    <source>
        <dbReference type="ARBA" id="ARBA00000085"/>
    </source>
</evidence>
<dbReference type="InterPro" id="IPR036097">
    <property type="entry name" value="HisK_dim/P_sf"/>
</dbReference>
<dbReference type="RefSeq" id="WP_345370962.1">
    <property type="nucleotide sequence ID" value="NZ_BAABJX010000026.1"/>
</dbReference>
<evidence type="ECO:0000256" key="4">
    <source>
        <dbReference type="SAM" id="Coils"/>
    </source>
</evidence>
<keyword evidence="5" id="KW-1133">Transmembrane helix</keyword>
<protein>
    <recommendedName>
        <fullName evidence="2">histidine kinase</fullName>
        <ecNumber evidence="2">2.7.13.3</ecNumber>
    </recommendedName>
</protein>
<dbReference type="EMBL" id="BAABJX010000026">
    <property type="protein sequence ID" value="GAA4832533.1"/>
    <property type="molecule type" value="Genomic_DNA"/>
</dbReference>